<name>A0A1M4Z2X0_9CLOT</name>
<gene>
    <name evidence="2" type="ORF">SAMN02745158_02617</name>
</gene>
<evidence type="ECO:0000256" key="1">
    <source>
        <dbReference type="ARBA" id="ARBA00022679"/>
    </source>
</evidence>
<dbReference type="PROSITE" id="PS51257">
    <property type="entry name" value="PROKAR_LIPOPROTEIN"/>
    <property type="match status" value="1"/>
</dbReference>
<dbReference type="InterPro" id="IPR012792">
    <property type="entry name" value="3-oxoacid_CoA-transf_A"/>
</dbReference>
<dbReference type="GO" id="GO:0008410">
    <property type="term" value="F:CoA-transferase activity"/>
    <property type="evidence" value="ECO:0007669"/>
    <property type="project" value="InterPro"/>
</dbReference>
<dbReference type="RefSeq" id="WP_084067928.1">
    <property type="nucleotide sequence ID" value="NZ_FQVI01000013.1"/>
</dbReference>
<proteinExistence type="predicted"/>
<dbReference type="InterPro" id="IPR004165">
    <property type="entry name" value="CoA_trans_fam_I"/>
</dbReference>
<dbReference type="SMART" id="SM00882">
    <property type="entry name" value="CoA_trans"/>
    <property type="match status" value="1"/>
</dbReference>
<dbReference type="EMBL" id="FQVI01000013">
    <property type="protein sequence ID" value="SHF12413.1"/>
    <property type="molecule type" value="Genomic_DNA"/>
</dbReference>
<dbReference type="Pfam" id="PF01144">
    <property type="entry name" value="CoA_trans"/>
    <property type="match status" value="1"/>
</dbReference>
<dbReference type="PANTHER" id="PTHR13707:SF60">
    <property type="entry name" value="ACETATE COA-TRANSFERASE SUBUNIT ALPHA"/>
    <property type="match status" value="1"/>
</dbReference>
<evidence type="ECO:0000313" key="2">
    <source>
        <dbReference type="EMBL" id="SHF12413.1"/>
    </source>
</evidence>
<organism evidence="2 3">
    <name type="scientific">Lactonifactor longoviformis DSM 17459</name>
    <dbReference type="NCBI Taxonomy" id="1122155"/>
    <lineage>
        <taxon>Bacteria</taxon>
        <taxon>Bacillati</taxon>
        <taxon>Bacillota</taxon>
        <taxon>Clostridia</taxon>
        <taxon>Eubacteriales</taxon>
        <taxon>Clostridiaceae</taxon>
        <taxon>Lactonifactor</taxon>
    </lineage>
</organism>
<dbReference type="NCBIfam" id="TIGR02429">
    <property type="entry name" value="pcaI_scoA_fam"/>
    <property type="match status" value="1"/>
</dbReference>
<dbReference type="PANTHER" id="PTHR13707">
    <property type="entry name" value="KETOACID-COENZYME A TRANSFERASE"/>
    <property type="match status" value="1"/>
</dbReference>
<dbReference type="Gene3D" id="3.40.1080.10">
    <property type="entry name" value="Glutaconate Coenzyme A-transferase"/>
    <property type="match status" value="1"/>
</dbReference>
<sequence length="232" mass="25059">MIDKVTRLETAVDSIRSGSTIMVGGFTISGCPLGLLRELSKRPVNNLTTISEDIGFANTSSFPAEAIRELFTGGRIRRVCASFIGANPFVNELIQKGELEYELIPQGTLAERIRAGGSGIGGFYTPTGIGTIAEKGKEKKVIHGKEYLLELPLRADVALVKAYKADSMGNAVFKYSSANFNPLMAMAADTVILEVEKLVELGEINPELVQLPGIFVDQVVLPERRAADVQQT</sequence>
<dbReference type="InterPro" id="IPR037171">
    <property type="entry name" value="NagB/RpiA_transferase-like"/>
</dbReference>
<dbReference type="AlphaFoldDB" id="A0A1M4Z2X0"/>
<protein>
    <submittedName>
        <fullName evidence="2">Acetate CoA/acetoacetate CoA-transferase alpha subunit</fullName>
    </submittedName>
</protein>
<evidence type="ECO:0000313" key="3">
    <source>
        <dbReference type="Proteomes" id="UP000184245"/>
    </source>
</evidence>
<dbReference type="Proteomes" id="UP000184245">
    <property type="component" value="Unassembled WGS sequence"/>
</dbReference>
<reference evidence="2 3" key="1">
    <citation type="submission" date="2016-11" db="EMBL/GenBank/DDBJ databases">
        <authorList>
            <person name="Jaros S."/>
            <person name="Januszkiewicz K."/>
            <person name="Wedrychowicz H."/>
        </authorList>
    </citation>
    <scope>NUCLEOTIDE SEQUENCE [LARGE SCALE GENOMIC DNA]</scope>
    <source>
        <strain evidence="2 3">DSM 17459</strain>
    </source>
</reference>
<keyword evidence="1 2" id="KW-0808">Transferase</keyword>
<keyword evidence="3" id="KW-1185">Reference proteome</keyword>
<dbReference type="STRING" id="1122155.SAMN02745158_02617"/>
<dbReference type="OrthoDB" id="9777193at2"/>
<accession>A0A1M4Z2X0</accession>
<dbReference type="SUPFAM" id="SSF100950">
    <property type="entry name" value="NagB/RpiA/CoA transferase-like"/>
    <property type="match status" value="1"/>
</dbReference>